<dbReference type="STRING" id="1236970.JCM9140_1467"/>
<name>W4Q0K9_9BACI</name>
<dbReference type="OrthoDB" id="916275at2"/>
<gene>
    <name evidence="1" type="ORF">JCM9140_1467</name>
</gene>
<evidence type="ECO:0000313" key="2">
    <source>
        <dbReference type="Proteomes" id="UP000018890"/>
    </source>
</evidence>
<reference evidence="1" key="1">
    <citation type="journal article" date="2014" name="Genome Announc.">
        <title>Draft Genome Sequences of Three Alkaliphilic Bacillus Strains, Bacillus wakoensis JCM 9140T, Bacillus akibai JCM 9157T, and Bacillus hemicellulosilyticus JCM 9152T.</title>
        <authorList>
            <person name="Yuki M."/>
            <person name="Oshima K."/>
            <person name="Suda W."/>
            <person name="Oshida Y."/>
            <person name="Kitamura K."/>
            <person name="Iida T."/>
            <person name="Hattori M."/>
            <person name="Ohkuma M."/>
        </authorList>
    </citation>
    <scope>NUCLEOTIDE SEQUENCE [LARGE SCALE GENOMIC DNA]</scope>
    <source>
        <strain evidence="1">JCM 9140</strain>
    </source>
</reference>
<proteinExistence type="predicted"/>
<dbReference type="Proteomes" id="UP000018890">
    <property type="component" value="Unassembled WGS sequence"/>
</dbReference>
<dbReference type="EMBL" id="BAUT01000010">
    <property type="protein sequence ID" value="GAE25470.1"/>
    <property type="molecule type" value="Genomic_DNA"/>
</dbReference>
<dbReference type="AlphaFoldDB" id="W4Q0K9"/>
<sequence>MKKLLIVMGIFLLLLFTPFLIWSISSSEKLNVVILDKTVPTESMREHSGLVWLLNHYRYHKDNGDFYVAGEDYYGFKPIEHEQDYEISPLPTSLEGTDVIYIADTYGVYHDDLPWTEDTRGEHSSLIYGGLEMEEWQTIKDYALSNPTTLIAEFNTFASPTEQMVREDVTDFFHLDWTGWTGRYFENLSRDNEEIPIWIIERHENLAGEPWQHEGSGFVLVHDWSEDIVVLSEQLGHLGSGGINLSFTETGQSLLNLSTSPSYRYWFDIVVPFNEQEVLAYYNWDVTNEGIDVLLQKQIPSEFAAVLHHEKNDSNIFYFAGDFVDVDEKPLFTRYAGFAKWKSWTSFEALFPDTSFFWKTYVPMMKEILAIEKLDPNSMPEQSYPKTGAASYSARIEQSMFEVYKDNEWKSLPIKGVNMGMGKPGHFPGEAAISESEYYRWFEMIGEMNANTIRVYTLHPPGFYRALKRYNEEHDNPLYLFHGVWFDEELLHENGGDAYNSELLEQFETEWKNIVNAIHGQANIQHVRGHAHGAYYADISPYVIGWINGIEWDPEMVSNMSIDYHDHDDYDGQYIKTINGEPMEQWLAWQLDELMTYEQENYQWMRPVSFTNWVTTDLLEHPAEPQYFEDLATVDPNLLALKGEAAEVGMFASYHIYPYYPDFLNLEENYTEFIDHRGEPNNYAGYLRDLHDHHDLPILVAEFGVPSSRGLTHENPFGWNQGFLTEKEQGEIVSHLYEDIIQEGLLGGLVFTWQDEWFKRTWNTMYYDDPNRRQYWSNAQTNEQQFGFLSFDRLKIKVDGEDDDWEGTNPIFEKTGEPISKIFVDSDERYMYMRVDFSENVSWSNHRPIILLDSHPEQGNDEIDFLPTVKPPFSNIDFVLDLKNKDESRLLVDAYYDTFYFHYGVYHQMLDDHTPPTKNSGNFNPIELAISLEMERPDTGELLPFVSYEAGKFRFGNGNPTSNEYDSLADFYYSDETGILELRIPWALLNIKDPSIREIIGDVYQENQNQNIQDLFQSSSLIIDGINIAFLLLDDQDELLYSYPEAGQNMHLFEWEAWGNEPKYEERLKQSYFIVQQLFDSIE</sequence>
<accession>W4Q0K9</accession>
<organism evidence="1 2">
    <name type="scientific">Halalkalibacter wakoensis JCM 9140</name>
    <dbReference type="NCBI Taxonomy" id="1236970"/>
    <lineage>
        <taxon>Bacteria</taxon>
        <taxon>Bacillati</taxon>
        <taxon>Bacillota</taxon>
        <taxon>Bacilli</taxon>
        <taxon>Bacillales</taxon>
        <taxon>Bacillaceae</taxon>
        <taxon>Halalkalibacter</taxon>
    </lineage>
</organism>
<protein>
    <submittedName>
        <fullName evidence="1">Uncharacterized protein</fullName>
    </submittedName>
</protein>
<dbReference type="InterPro" id="IPR017853">
    <property type="entry name" value="GH"/>
</dbReference>
<dbReference type="Gene3D" id="3.20.20.80">
    <property type="entry name" value="Glycosidases"/>
    <property type="match status" value="2"/>
</dbReference>
<dbReference type="SUPFAM" id="SSF51445">
    <property type="entry name" value="(Trans)glycosidases"/>
    <property type="match status" value="1"/>
</dbReference>
<comment type="caution">
    <text evidence="1">The sequence shown here is derived from an EMBL/GenBank/DDBJ whole genome shotgun (WGS) entry which is preliminary data.</text>
</comment>
<keyword evidence="2" id="KW-1185">Reference proteome</keyword>
<evidence type="ECO:0000313" key="1">
    <source>
        <dbReference type="EMBL" id="GAE25470.1"/>
    </source>
</evidence>